<accession>A0ABV6FBQ4</accession>
<dbReference type="InterPro" id="IPR027600">
    <property type="entry name" value="HprK-rel_A"/>
</dbReference>
<keyword evidence="2" id="KW-1185">Reference proteome</keyword>
<comment type="caution">
    <text evidence="1">The sequence shown here is derived from an EMBL/GenBank/DDBJ whole genome shotgun (WGS) entry which is preliminary data.</text>
</comment>
<keyword evidence="1" id="KW-0808">Transferase</keyword>
<reference evidence="1 2" key="1">
    <citation type="submission" date="2024-09" db="EMBL/GenBank/DDBJ databases">
        <authorList>
            <person name="Sun Q."/>
            <person name="Mori K."/>
        </authorList>
    </citation>
    <scope>NUCLEOTIDE SEQUENCE [LARGE SCALE GENOMIC DNA]</scope>
    <source>
        <strain evidence="1 2">CCM 7792</strain>
    </source>
</reference>
<dbReference type="Proteomes" id="UP001589773">
    <property type="component" value="Unassembled WGS sequence"/>
</dbReference>
<dbReference type="Gene3D" id="3.40.50.300">
    <property type="entry name" value="P-loop containing nucleotide triphosphate hydrolases"/>
    <property type="match status" value="1"/>
</dbReference>
<dbReference type="InterPro" id="IPR027417">
    <property type="entry name" value="P-loop_NTPase"/>
</dbReference>
<dbReference type="GO" id="GO:0016301">
    <property type="term" value="F:kinase activity"/>
    <property type="evidence" value="ECO:0007669"/>
    <property type="project" value="UniProtKB-KW"/>
</dbReference>
<evidence type="ECO:0000313" key="2">
    <source>
        <dbReference type="Proteomes" id="UP001589773"/>
    </source>
</evidence>
<proteinExistence type="predicted"/>
<organism evidence="1 2">
    <name type="scientific">Massilia consociata</name>
    <dbReference type="NCBI Taxonomy" id="760117"/>
    <lineage>
        <taxon>Bacteria</taxon>
        <taxon>Pseudomonadati</taxon>
        <taxon>Pseudomonadota</taxon>
        <taxon>Betaproteobacteria</taxon>
        <taxon>Burkholderiales</taxon>
        <taxon>Oxalobacteraceae</taxon>
        <taxon>Telluria group</taxon>
        <taxon>Massilia</taxon>
    </lineage>
</organism>
<protein>
    <submittedName>
        <fullName evidence="1">HprK-related kinase A</fullName>
    </submittedName>
</protein>
<evidence type="ECO:0000313" key="1">
    <source>
        <dbReference type="EMBL" id="MFC0250938.1"/>
    </source>
</evidence>
<sequence>MLTVSSLAAPELRRRCAGAGLVLRTGPFTCRIRTDIAQLVDTMALLYADYPVAGEDGFADFQVTLRRSGGVRRWFHPQVRFEQDGASPFLPLPLAQAHPMLEWVMNWCVSTNAHTYLVIHAAVLERGACAVILPAPPGSGKSTLCAALASRGWRLLSDEMTLVRPADLALVPVPRPVSLKNASIDVIRAFAPDAVFGPAVPNTVKGTIAHMRAPGASIAAAGRVARASHVVFPRYEAGAATRLEAVPKAQMFTGLADNSFNYPVLGATGFDTLGRLVDACAGYRFCYSSLDEAMAVFDGLAGAAP</sequence>
<dbReference type="RefSeq" id="WP_379677716.1">
    <property type="nucleotide sequence ID" value="NZ_JBHLWP010000004.1"/>
</dbReference>
<keyword evidence="1" id="KW-0418">Kinase</keyword>
<dbReference type="NCBIfam" id="TIGR04352">
    <property type="entry name" value="HprK_rel_A"/>
    <property type="match status" value="1"/>
</dbReference>
<dbReference type="SUPFAM" id="SSF53795">
    <property type="entry name" value="PEP carboxykinase-like"/>
    <property type="match status" value="1"/>
</dbReference>
<name>A0ABV6FBQ4_9BURK</name>
<dbReference type="EMBL" id="JBHLWP010000004">
    <property type="protein sequence ID" value="MFC0250938.1"/>
    <property type="molecule type" value="Genomic_DNA"/>
</dbReference>
<gene>
    <name evidence="1" type="ORF">ACFFJK_03465</name>
</gene>